<dbReference type="Proteomes" id="UP000813385">
    <property type="component" value="Unassembled WGS sequence"/>
</dbReference>
<name>A0A8K0X9U3_9PEZI</name>
<feature type="transmembrane region" description="Helical" evidence="1">
    <location>
        <begin position="72"/>
        <end position="91"/>
    </location>
</feature>
<gene>
    <name evidence="2" type="ORF">B0T11DRAFT_29722</name>
</gene>
<proteinExistence type="predicted"/>
<sequence length="93" mass="9783">MEPLNLDIGLIGLAGLSPVGRSSTRRNCTEHSRATPSLWVHCLTLKAILPAVASGITSGATILVSRDVPGVYKGYGIILAFCGTFFAFLAVHN</sequence>
<comment type="caution">
    <text evidence="2">The sequence shown here is derived from an EMBL/GenBank/DDBJ whole genome shotgun (WGS) entry which is preliminary data.</text>
</comment>
<reference evidence="2" key="1">
    <citation type="journal article" date="2021" name="Nat. Commun.">
        <title>Genetic determinants of endophytism in the Arabidopsis root mycobiome.</title>
        <authorList>
            <person name="Mesny F."/>
            <person name="Miyauchi S."/>
            <person name="Thiergart T."/>
            <person name="Pickel B."/>
            <person name="Atanasova L."/>
            <person name="Karlsson M."/>
            <person name="Huettel B."/>
            <person name="Barry K.W."/>
            <person name="Haridas S."/>
            <person name="Chen C."/>
            <person name="Bauer D."/>
            <person name="Andreopoulos W."/>
            <person name="Pangilinan J."/>
            <person name="LaButti K."/>
            <person name="Riley R."/>
            <person name="Lipzen A."/>
            <person name="Clum A."/>
            <person name="Drula E."/>
            <person name="Henrissat B."/>
            <person name="Kohler A."/>
            <person name="Grigoriev I.V."/>
            <person name="Martin F.M."/>
            <person name="Hacquard S."/>
        </authorList>
    </citation>
    <scope>NUCLEOTIDE SEQUENCE</scope>
    <source>
        <strain evidence="2">MPI-CAGE-AT-0016</strain>
    </source>
</reference>
<keyword evidence="1" id="KW-0812">Transmembrane</keyword>
<dbReference type="EMBL" id="JAGPXD010000001">
    <property type="protein sequence ID" value="KAH7377252.1"/>
    <property type="molecule type" value="Genomic_DNA"/>
</dbReference>
<dbReference type="AlphaFoldDB" id="A0A8K0X9U3"/>
<evidence type="ECO:0000313" key="3">
    <source>
        <dbReference type="Proteomes" id="UP000813385"/>
    </source>
</evidence>
<evidence type="ECO:0000256" key="1">
    <source>
        <dbReference type="SAM" id="Phobius"/>
    </source>
</evidence>
<keyword evidence="1" id="KW-1133">Transmembrane helix</keyword>
<keyword evidence="3" id="KW-1185">Reference proteome</keyword>
<protein>
    <submittedName>
        <fullName evidence="2">Uncharacterized protein</fullName>
    </submittedName>
</protein>
<organism evidence="2 3">
    <name type="scientific">Plectosphaerella cucumerina</name>
    <dbReference type="NCBI Taxonomy" id="40658"/>
    <lineage>
        <taxon>Eukaryota</taxon>
        <taxon>Fungi</taxon>
        <taxon>Dikarya</taxon>
        <taxon>Ascomycota</taxon>
        <taxon>Pezizomycotina</taxon>
        <taxon>Sordariomycetes</taxon>
        <taxon>Hypocreomycetidae</taxon>
        <taxon>Glomerellales</taxon>
        <taxon>Plectosphaerellaceae</taxon>
        <taxon>Plectosphaerella</taxon>
    </lineage>
</organism>
<keyword evidence="1" id="KW-0472">Membrane</keyword>
<accession>A0A8K0X9U3</accession>
<evidence type="ECO:0000313" key="2">
    <source>
        <dbReference type="EMBL" id="KAH7377252.1"/>
    </source>
</evidence>